<evidence type="ECO:0000313" key="3">
    <source>
        <dbReference type="EMBL" id="CAD7280228.1"/>
    </source>
</evidence>
<reference evidence="3" key="1">
    <citation type="submission" date="2020-11" db="EMBL/GenBank/DDBJ databases">
        <authorList>
            <person name="Tran Van P."/>
        </authorList>
    </citation>
    <scope>NUCLEOTIDE SEQUENCE</scope>
</reference>
<feature type="region of interest" description="Disordered" evidence="1">
    <location>
        <begin position="90"/>
        <end position="131"/>
    </location>
</feature>
<accession>A0A7R9GGN1</accession>
<dbReference type="Proteomes" id="UP000678499">
    <property type="component" value="Unassembled WGS sequence"/>
</dbReference>
<keyword evidence="2" id="KW-1133">Transmembrane helix</keyword>
<evidence type="ECO:0000313" key="4">
    <source>
        <dbReference type="Proteomes" id="UP000678499"/>
    </source>
</evidence>
<feature type="transmembrane region" description="Helical" evidence="2">
    <location>
        <begin position="137"/>
        <end position="157"/>
    </location>
</feature>
<keyword evidence="2" id="KW-0472">Membrane</keyword>
<gene>
    <name evidence="3" type="ORF">NMOB1V02_LOCUS7890</name>
</gene>
<feature type="compositionally biased region" description="Basic and acidic residues" evidence="1">
    <location>
        <begin position="120"/>
        <end position="129"/>
    </location>
</feature>
<name>A0A7R9GGN1_9CRUS</name>
<protein>
    <submittedName>
        <fullName evidence="3">Uncharacterized protein</fullName>
    </submittedName>
</protein>
<sequence length="281" mass="30911">MSANPDTRTRGIYEENPILILKNGLKVIINKESREQVNECCKPTSLNPRAFACAVRSALQPEPDLGRSVEFNSADTAPCREADKVVDACALGRPQPRSARGGTPRRRPRQPASEVMSGNVEHDAAEGKRGGGNRCDVVWRVVVLATLAAQVAFFLAASERWARFDNEVAQVKRVVLDNTMAIEEVLSDVRAMGPADVAEPPVLADIAAAKGVVSRQKRRATYKDNRLPEEEEVEPVQNGNKSVPFHSISYITCDFRDQRGIKKSNSSEALIVAKIFSHYML</sequence>
<dbReference type="EMBL" id="CAJPEX010002025">
    <property type="protein sequence ID" value="CAG0920380.1"/>
    <property type="molecule type" value="Genomic_DNA"/>
</dbReference>
<proteinExistence type="predicted"/>
<keyword evidence="2" id="KW-0812">Transmembrane</keyword>
<dbReference type="AlphaFoldDB" id="A0A7R9GGN1"/>
<organism evidence="3">
    <name type="scientific">Notodromas monacha</name>
    <dbReference type="NCBI Taxonomy" id="399045"/>
    <lineage>
        <taxon>Eukaryota</taxon>
        <taxon>Metazoa</taxon>
        <taxon>Ecdysozoa</taxon>
        <taxon>Arthropoda</taxon>
        <taxon>Crustacea</taxon>
        <taxon>Oligostraca</taxon>
        <taxon>Ostracoda</taxon>
        <taxon>Podocopa</taxon>
        <taxon>Podocopida</taxon>
        <taxon>Cypridocopina</taxon>
        <taxon>Cypridoidea</taxon>
        <taxon>Cyprididae</taxon>
        <taxon>Notodromas</taxon>
    </lineage>
</organism>
<evidence type="ECO:0000256" key="2">
    <source>
        <dbReference type="SAM" id="Phobius"/>
    </source>
</evidence>
<keyword evidence="4" id="KW-1185">Reference proteome</keyword>
<evidence type="ECO:0000256" key="1">
    <source>
        <dbReference type="SAM" id="MobiDB-lite"/>
    </source>
</evidence>
<dbReference type="EMBL" id="OA884062">
    <property type="protein sequence ID" value="CAD7280228.1"/>
    <property type="molecule type" value="Genomic_DNA"/>
</dbReference>